<gene>
    <name evidence="2" type="ORF">QBC42DRAFT_17814</name>
</gene>
<dbReference type="Proteomes" id="UP001321749">
    <property type="component" value="Unassembled WGS sequence"/>
</dbReference>
<feature type="region of interest" description="Disordered" evidence="1">
    <location>
        <begin position="29"/>
        <end position="77"/>
    </location>
</feature>
<dbReference type="PANTHER" id="PTHR28307">
    <property type="entry name" value="PROTEIN PAL1"/>
    <property type="match status" value="1"/>
</dbReference>
<reference evidence="2" key="2">
    <citation type="submission" date="2023-06" db="EMBL/GenBank/DDBJ databases">
        <authorList>
            <consortium name="Lawrence Berkeley National Laboratory"/>
            <person name="Mondo S.J."/>
            <person name="Hensen N."/>
            <person name="Bonometti L."/>
            <person name="Westerberg I."/>
            <person name="Brannstrom I.O."/>
            <person name="Guillou S."/>
            <person name="Cros-Aarteil S."/>
            <person name="Calhoun S."/>
            <person name="Haridas S."/>
            <person name="Kuo A."/>
            <person name="Pangilinan J."/>
            <person name="Riley R."/>
            <person name="Labutti K."/>
            <person name="Andreopoulos B."/>
            <person name="Lipzen A."/>
            <person name="Chen C."/>
            <person name="Yanf M."/>
            <person name="Daum C."/>
            <person name="Ng V."/>
            <person name="Clum A."/>
            <person name="Steindorff A."/>
            <person name="Ohm R."/>
            <person name="Martin F."/>
            <person name="Silar P."/>
            <person name="Natvig D."/>
            <person name="Lalanne C."/>
            <person name="Gautier V."/>
            <person name="Ament-Velasquez S.L."/>
            <person name="Kruys A."/>
            <person name="Hutchinson M.I."/>
            <person name="Powell A.J."/>
            <person name="Barry K."/>
            <person name="Miller A.N."/>
            <person name="Grigoriev I.V."/>
            <person name="Debuchy R."/>
            <person name="Gladieux P."/>
            <person name="Thoren M.H."/>
            <person name="Johannesson H."/>
        </authorList>
    </citation>
    <scope>NUCLEOTIDE SEQUENCE</scope>
    <source>
        <strain evidence="2">PSN324</strain>
    </source>
</reference>
<feature type="compositionally biased region" description="Polar residues" evidence="1">
    <location>
        <begin position="421"/>
        <end position="432"/>
    </location>
</feature>
<feature type="compositionally biased region" description="Basic residues" evidence="1">
    <location>
        <begin position="109"/>
        <end position="124"/>
    </location>
</feature>
<dbReference type="EMBL" id="MU865056">
    <property type="protein sequence ID" value="KAK4458807.1"/>
    <property type="molecule type" value="Genomic_DNA"/>
</dbReference>
<proteinExistence type="predicted"/>
<feature type="compositionally biased region" description="Polar residues" evidence="1">
    <location>
        <begin position="125"/>
        <end position="151"/>
    </location>
</feature>
<dbReference type="GO" id="GO:0005737">
    <property type="term" value="C:cytoplasm"/>
    <property type="evidence" value="ECO:0007669"/>
    <property type="project" value="TreeGrafter"/>
</dbReference>
<organism evidence="2 3">
    <name type="scientific">Cladorrhinum samala</name>
    <dbReference type="NCBI Taxonomy" id="585594"/>
    <lineage>
        <taxon>Eukaryota</taxon>
        <taxon>Fungi</taxon>
        <taxon>Dikarya</taxon>
        <taxon>Ascomycota</taxon>
        <taxon>Pezizomycotina</taxon>
        <taxon>Sordariomycetes</taxon>
        <taxon>Sordariomycetidae</taxon>
        <taxon>Sordariales</taxon>
        <taxon>Podosporaceae</taxon>
        <taxon>Cladorrhinum</taxon>
    </lineage>
</organism>
<reference evidence="2" key="1">
    <citation type="journal article" date="2023" name="Mol. Phylogenet. Evol.">
        <title>Genome-scale phylogeny and comparative genomics of the fungal order Sordariales.</title>
        <authorList>
            <person name="Hensen N."/>
            <person name="Bonometti L."/>
            <person name="Westerberg I."/>
            <person name="Brannstrom I.O."/>
            <person name="Guillou S."/>
            <person name="Cros-Aarteil S."/>
            <person name="Calhoun S."/>
            <person name="Haridas S."/>
            <person name="Kuo A."/>
            <person name="Mondo S."/>
            <person name="Pangilinan J."/>
            <person name="Riley R."/>
            <person name="LaButti K."/>
            <person name="Andreopoulos B."/>
            <person name="Lipzen A."/>
            <person name="Chen C."/>
            <person name="Yan M."/>
            <person name="Daum C."/>
            <person name="Ng V."/>
            <person name="Clum A."/>
            <person name="Steindorff A."/>
            <person name="Ohm R.A."/>
            <person name="Martin F."/>
            <person name="Silar P."/>
            <person name="Natvig D.O."/>
            <person name="Lalanne C."/>
            <person name="Gautier V."/>
            <person name="Ament-Velasquez S.L."/>
            <person name="Kruys A."/>
            <person name="Hutchinson M.I."/>
            <person name="Powell A.J."/>
            <person name="Barry K."/>
            <person name="Miller A.N."/>
            <person name="Grigoriev I.V."/>
            <person name="Debuchy R."/>
            <person name="Gladieux P."/>
            <person name="Hiltunen Thoren M."/>
            <person name="Johannesson H."/>
        </authorList>
    </citation>
    <scope>NUCLEOTIDE SEQUENCE</scope>
    <source>
        <strain evidence="2">PSN324</strain>
    </source>
</reference>
<sequence>MNDDWQRDDYGLPVDKHWASNYILGPLYEPEPSQECATRVTHLPPSPPDSKSPTPTRPSFRQRHSRKPSYVEGDEEEQPFLRRVLSRTNSVRSIRSTLSNKVLPPSPPPRKRSPLSHLERKKSVHTATPPQTRWNQGTILSRANSVATSRPSFDALQSAENSRPHRRTSSLAGRFPGDQSHRPLEMLTQEHLAKSGDGNTGLPRRAGSLRERYPGDMSHRPLAMIQREHRAADRAPHLHNHRRQQPSDTIDLLDDSGPVPGIYHHGGPYDATMKARNTNPFSSPVAAVQETNLAAIKATPAEYLEDSLVKHVPLQGTAVIPPGMNDLSGRRMSYEEGADLMREDDAPGGAYRRWDGIQYRDDDLKGKGEPWYSQDQAEKERKARGQHLASNLNGGSTVQYEMQPRKARASGNDESKKEQTAVRQRSVSNADNATPEYIGESSGVRRSNTTGGNKSGGLTGSLKRRLGSLRRK</sequence>
<protein>
    <submittedName>
        <fullName evidence="2">Protein pal1</fullName>
    </submittedName>
</protein>
<feature type="region of interest" description="Disordered" evidence="1">
    <location>
        <begin position="362"/>
        <end position="472"/>
    </location>
</feature>
<evidence type="ECO:0000313" key="2">
    <source>
        <dbReference type="EMBL" id="KAK4458807.1"/>
    </source>
</evidence>
<feature type="compositionally biased region" description="Basic and acidic residues" evidence="1">
    <location>
        <begin position="411"/>
        <end position="420"/>
    </location>
</feature>
<dbReference type="PANTHER" id="PTHR28307:SF1">
    <property type="entry name" value="PAL1 CELL MORPHOLOGY PROTEIN"/>
    <property type="match status" value="1"/>
</dbReference>
<name>A0AAV9HDC1_9PEZI</name>
<feature type="region of interest" description="Disordered" evidence="1">
    <location>
        <begin position="95"/>
        <end position="216"/>
    </location>
</feature>
<feature type="compositionally biased region" description="Polar residues" evidence="1">
    <location>
        <begin position="388"/>
        <end position="400"/>
    </location>
</feature>
<dbReference type="AlphaFoldDB" id="A0AAV9HDC1"/>
<evidence type="ECO:0000313" key="3">
    <source>
        <dbReference type="Proteomes" id="UP001321749"/>
    </source>
</evidence>
<dbReference type="Pfam" id="PF08316">
    <property type="entry name" value="Pal1"/>
    <property type="match status" value="1"/>
</dbReference>
<dbReference type="InterPro" id="IPR013226">
    <property type="entry name" value="Pal1"/>
</dbReference>
<evidence type="ECO:0000256" key="1">
    <source>
        <dbReference type="SAM" id="MobiDB-lite"/>
    </source>
</evidence>
<accession>A0AAV9HDC1</accession>
<feature type="compositionally biased region" description="Basic residues" evidence="1">
    <location>
        <begin position="462"/>
        <end position="472"/>
    </location>
</feature>
<comment type="caution">
    <text evidence="2">The sequence shown here is derived from an EMBL/GenBank/DDBJ whole genome shotgun (WGS) entry which is preliminary data.</text>
</comment>
<keyword evidence="3" id="KW-1185">Reference proteome</keyword>